<organism evidence="2 3">
    <name type="scientific">Marininema halotolerans</name>
    <dbReference type="NCBI Taxonomy" id="1155944"/>
    <lineage>
        <taxon>Bacteria</taxon>
        <taxon>Bacillati</taxon>
        <taxon>Bacillota</taxon>
        <taxon>Bacilli</taxon>
        <taxon>Bacillales</taxon>
        <taxon>Thermoactinomycetaceae</taxon>
        <taxon>Marininema</taxon>
    </lineage>
</organism>
<gene>
    <name evidence="2" type="ORF">SAMN05444972_102286</name>
</gene>
<dbReference type="EMBL" id="FPAA01000002">
    <property type="protein sequence ID" value="SFS46528.1"/>
    <property type="molecule type" value="Genomic_DNA"/>
</dbReference>
<proteinExistence type="predicted"/>
<dbReference type="Proteomes" id="UP000198660">
    <property type="component" value="Unassembled WGS sequence"/>
</dbReference>
<evidence type="ECO:0000313" key="2">
    <source>
        <dbReference type="EMBL" id="SFS46528.1"/>
    </source>
</evidence>
<evidence type="ECO:0000313" key="3">
    <source>
        <dbReference type="Proteomes" id="UP000198660"/>
    </source>
</evidence>
<keyword evidence="3" id="KW-1185">Reference proteome</keyword>
<sequence>MKMNPSPLQRKPSKNRVTVLGLVGGLVLTGFTSPQIAQAPRYEMDLLSSQSPSSEEVTANLIKTKIRLSSEDKPTHEDKKVERPSPVTSNPPKVESSAPHLNTKKEPVTTSRFEITSVESPTTVDDREQEPTKKSTSSEKDSTHQKKAQPRTEHHRSEQEKPKEKPKNNEKKPPNSHDSGQSETPDQQPQQEPHAENPDQSQQLPFDGVNGDSSNFEGSLYDRLTQLESIKQTPTT</sequence>
<feature type="compositionally biased region" description="Polar residues" evidence="1">
    <location>
        <begin position="47"/>
        <end position="57"/>
    </location>
</feature>
<feature type="region of interest" description="Disordered" evidence="1">
    <location>
        <begin position="47"/>
        <end position="236"/>
    </location>
</feature>
<protein>
    <submittedName>
        <fullName evidence="2">Uncharacterized protein</fullName>
    </submittedName>
</protein>
<dbReference type="AlphaFoldDB" id="A0A1I6Q2J0"/>
<evidence type="ECO:0000256" key="1">
    <source>
        <dbReference type="SAM" id="MobiDB-lite"/>
    </source>
</evidence>
<feature type="compositionally biased region" description="Polar residues" evidence="1">
    <location>
        <begin position="226"/>
        <end position="236"/>
    </location>
</feature>
<name>A0A1I6Q2J0_9BACL</name>
<feature type="compositionally biased region" description="Basic and acidic residues" evidence="1">
    <location>
        <begin position="124"/>
        <end position="175"/>
    </location>
</feature>
<feature type="compositionally biased region" description="Polar residues" evidence="1">
    <location>
        <begin position="176"/>
        <end position="191"/>
    </location>
</feature>
<feature type="compositionally biased region" description="Polar residues" evidence="1">
    <location>
        <begin position="108"/>
        <end position="123"/>
    </location>
</feature>
<feature type="compositionally biased region" description="Basic and acidic residues" evidence="1">
    <location>
        <begin position="68"/>
        <end position="83"/>
    </location>
</feature>
<reference evidence="3" key="1">
    <citation type="submission" date="2016-10" db="EMBL/GenBank/DDBJ databases">
        <authorList>
            <person name="Varghese N."/>
            <person name="Submissions S."/>
        </authorList>
    </citation>
    <scope>NUCLEOTIDE SEQUENCE [LARGE SCALE GENOMIC DNA]</scope>
    <source>
        <strain evidence="3">DSM 45789</strain>
    </source>
</reference>
<dbReference type="RefSeq" id="WP_091834266.1">
    <property type="nucleotide sequence ID" value="NZ_FPAA01000002.1"/>
</dbReference>
<accession>A0A1I6Q2J0</accession>